<keyword evidence="1" id="KW-0812">Transmembrane</keyword>
<reference evidence="2 3" key="1">
    <citation type="journal article" date="2015" name="Genome Announc.">
        <title>Genome Sequence of Mushroom Soft-Rot Pathogen Janthinobacterium agaricidamnosum.</title>
        <authorList>
            <person name="Graupner K."/>
            <person name="Lackner G."/>
            <person name="Hertweck C."/>
        </authorList>
    </citation>
    <scope>NUCLEOTIDE SEQUENCE [LARGE SCALE GENOMIC DNA]</scope>
    <source>
        <strain evidence="3">NBRC 102515 / DSM 9628</strain>
    </source>
</reference>
<name>W0VDY2_9BURK</name>
<dbReference type="RefSeq" id="WP_242404622.1">
    <property type="nucleotide sequence ID" value="NZ_BCTH01000020.1"/>
</dbReference>
<dbReference type="Proteomes" id="UP000027604">
    <property type="component" value="Chromosome I"/>
</dbReference>
<evidence type="ECO:0008006" key="4">
    <source>
        <dbReference type="Google" id="ProtNLM"/>
    </source>
</evidence>
<evidence type="ECO:0000256" key="1">
    <source>
        <dbReference type="SAM" id="Phobius"/>
    </source>
</evidence>
<sequence length="73" mass="7799">MSTFISAFHASALPLQAVSPAGVIEVVLGSAALLAFVLLFRPLLVGIARALVLVVKPKLSREQRLAKMQMRDA</sequence>
<dbReference type="STRING" id="1349767.GJA_5284"/>
<keyword evidence="3" id="KW-1185">Reference proteome</keyword>
<protein>
    <recommendedName>
        <fullName evidence="4">Transmembrane protein</fullName>
    </recommendedName>
</protein>
<dbReference type="KEGG" id="jag:GJA_5284"/>
<evidence type="ECO:0000313" key="3">
    <source>
        <dbReference type="Proteomes" id="UP000027604"/>
    </source>
</evidence>
<dbReference type="AlphaFoldDB" id="W0VDY2"/>
<keyword evidence="1" id="KW-1133">Transmembrane helix</keyword>
<organism evidence="2 3">
    <name type="scientific">Janthinobacterium agaricidamnosum NBRC 102515 = DSM 9628</name>
    <dbReference type="NCBI Taxonomy" id="1349767"/>
    <lineage>
        <taxon>Bacteria</taxon>
        <taxon>Pseudomonadati</taxon>
        <taxon>Pseudomonadota</taxon>
        <taxon>Betaproteobacteria</taxon>
        <taxon>Burkholderiales</taxon>
        <taxon>Oxalobacteraceae</taxon>
        <taxon>Janthinobacterium</taxon>
    </lineage>
</organism>
<proteinExistence type="predicted"/>
<dbReference type="EMBL" id="HG322949">
    <property type="protein sequence ID" value="CDG85880.1"/>
    <property type="molecule type" value="Genomic_DNA"/>
</dbReference>
<dbReference type="PATRIC" id="fig|1349767.4.peg.1880"/>
<dbReference type="HOGENOM" id="CLU_2699762_0_0_4"/>
<accession>W0VDY2</accession>
<gene>
    <name evidence="2" type="ORF">GJA_5284</name>
</gene>
<evidence type="ECO:0000313" key="2">
    <source>
        <dbReference type="EMBL" id="CDG85880.1"/>
    </source>
</evidence>
<keyword evidence="1" id="KW-0472">Membrane</keyword>
<feature type="transmembrane region" description="Helical" evidence="1">
    <location>
        <begin position="30"/>
        <end position="55"/>
    </location>
</feature>